<keyword evidence="2" id="KW-1185">Reference proteome</keyword>
<organism evidence="1 2">
    <name type="scientific">Vararia minispora EC-137</name>
    <dbReference type="NCBI Taxonomy" id="1314806"/>
    <lineage>
        <taxon>Eukaryota</taxon>
        <taxon>Fungi</taxon>
        <taxon>Dikarya</taxon>
        <taxon>Basidiomycota</taxon>
        <taxon>Agaricomycotina</taxon>
        <taxon>Agaricomycetes</taxon>
        <taxon>Russulales</taxon>
        <taxon>Lachnocladiaceae</taxon>
        <taxon>Vararia</taxon>
    </lineage>
</organism>
<comment type="caution">
    <text evidence="1">The sequence shown here is derived from an EMBL/GenBank/DDBJ whole genome shotgun (WGS) entry which is preliminary data.</text>
</comment>
<sequence length="578" mass="65804">MTRRARRGLLAALACVATVTIVFLLHLNGTISVEALRSIAPGIHLRPPSIPPPLAYDDALPPAPPPAANVDDEIPVLDNKHKDIPSPDTEPIFDAPIPPPHLDDELEPPPFDPSSLPDTPPPAAPPPAPRITFIVLWSPDYRTANYLPNFFASVAANPDIEVLLIKFDKYGFGGDACTRPRAEGFANVREVCLPLEEYHELHLEYMCGVWECTEEQRAQARTVMKKRFEGDRVNSMFRPFRGVVFKQFLHPDLKLWGWCDLDMMLGNVDRTFPFDVADDFDVLLAGAPTGNPKMQIFMPGHMTVFRNAPYVARAFFALEEISSYDNFMTMPWIIRPDSDGCEEGEYSHTLLMRSALTFLRFDAVVESMHHISTLDGVYTIENAGWAVNAAVPDRDLTTAEEAFTFEPMRRQISDALRARNATARRGPTFSDNSQEREVVLRDDPEIAEGWFLWFPRRYAVLYMSGLGAELKDGGRNWRRYTMRRVPNGPVVERFEPEDMVMLDPLAPRGDWIYGDWNRPLLREALYNHYQNEKYAGWWALPDRPLLEGEVLYIDKEHGAHIWDRWGNIMWESPRASSH</sequence>
<evidence type="ECO:0000313" key="1">
    <source>
        <dbReference type="EMBL" id="KAI0033849.1"/>
    </source>
</evidence>
<protein>
    <submittedName>
        <fullName evidence="1">Uncharacterized protein</fullName>
    </submittedName>
</protein>
<reference evidence="1" key="2">
    <citation type="journal article" date="2022" name="New Phytol.">
        <title>Evolutionary transition to the ectomycorrhizal habit in the genomes of a hyperdiverse lineage of mushroom-forming fungi.</title>
        <authorList>
            <person name="Looney B."/>
            <person name="Miyauchi S."/>
            <person name="Morin E."/>
            <person name="Drula E."/>
            <person name="Courty P.E."/>
            <person name="Kohler A."/>
            <person name="Kuo A."/>
            <person name="LaButti K."/>
            <person name="Pangilinan J."/>
            <person name="Lipzen A."/>
            <person name="Riley R."/>
            <person name="Andreopoulos W."/>
            <person name="He G."/>
            <person name="Johnson J."/>
            <person name="Nolan M."/>
            <person name="Tritt A."/>
            <person name="Barry K.W."/>
            <person name="Grigoriev I.V."/>
            <person name="Nagy L.G."/>
            <person name="Hibbett D."/>
            <person name="Henrissat B."/>
            <person name="Matheny P.B."/>
            <person name="Labbe J."/>
            <person name="Martin F.M."/>
        </authorList>
    </citation>
    <scope>NUCLEOTIDE SEQUENCE</scope>
    <source>
        <strain evidence="1">EC-137</strain>
    </source>
</reference>
<reference evidence="1" key="1">
    <citation type="submission" date="2021-02" db="EMBL/GenBank/DDBJ databases">
        <authorList>
            <consortium name="DOE Joint Genome Institute"/>
            <person name="Ahrendt S."/>
            <person name="Looney B.P."/>
            <person name="Miyauchi S."/>
            <person name="Morin E."/>
            <person name="Drula E."/>
            <person name="Courty P.E."/>
            <person name="Chicoki N."/>
            <person name="Fauchery L."/>
            <person name="Kohler A."/>
            <person name="Kuo A."/>
            <person name="Labutti K."/>
            <person name="Pangilinan J."/>
            <person name="Lipzen A."/>
            <person name="Riley R."/>
            <person name="Andreopoulos W."/>
            <person name="He G."/>
            <person name="Johnson J."/>
            <person name="Barry K.W."/>
            <person name="Grigoriev I.V."/>
            <person name="Nagy L."/>
            <person name="Hibbett D."/>
            <person name="Henrissat B."/>
            <person name="Matheny P.B."/>
            <person name="Labbe J."/>
            <person name="Martin F."/>
        </authorList>
    </citation>
    <scope>NUCLEOTIDE SEQUENCE</scope>
    <source>
        <strain evidence="1">EC-137</strain>
    </source>
</reference>
<accession>A0ACB8QPR7</accession>
<gene>
    <name evidence="1" type="ORF">K488DRAFT_69605</name>
</gene>
<name>A0ACB8QPR7_9AGAM</name>
<dbReference type="EMBL" id="MU273511">
    <property type="protein sequence ID" value="KAI0033849.1"/>
    <property type="molecule type" value="Genomic_DNA"/>
</dbReference>
<evidence type="ECO:0000313" key="2">
    <source>
        <dbReference type="Proteomes" id="UP000814128"/>
    </source>
</evidence>
<proteinExistence type="predicted"/>
<dbReference type="Proteomes" id="UP000814128">
    <property type="component" value="Unassembled WGS sequence"/>
</dbReference>